<gene>
    <name evidence="2" type="ORF">D9619_002543</name>
</gene>
<feature type="compositionally biased region" description="Polar residues" evidence="1">
    <location>
        <begin position="1"/>
        <end position="11"/>
    </location>
</feature>
<organism evidence="2 3">
    <name type="scientific">Psilocybe cf. subviscida</name>
    <dbReference type="NCBI Taxonomy" id="2480587"/>
    <lineage>
        <taxon>Eukaryota</taxon>
        <taxon>Fungi</taxon>
        <taxon>Dikarya</taxon>
        <taxon>Basidiomycota</taxon>
        <taxon>Agaricomycotina</taxon>
        <taxon>Agaricomycetes</taxon>
        <taxon>Agaricomycetidae</taxon>
        <taxon>Agaricales</taxon>
        <taxon>Agaricineae</taxon>
        <taxon>Strophariaceae</taxon>
        <taxon>Psilocybe</taxon>
    </lineage>
</organism>
<dbReference type="EMBL" id="JAACJJ010000056">
    <property type="protein sequence ID" value="KAF5312078.1"/>
    <property type="molecule type" value="Genomic_DNA"/>
</dbReference>
<evidence type="ECO:0000313" key="3">
    <source>
        <dbReference type="Proteomes" id="UP000567179"/>
    </source>
</evidence>
<keyword evidence="3" id="KW-1185">Reference proteome</keyword>
<feature type="region of interest" description="Disordered" evidence="1">
    <location>
        <begin position="121"/>
        <end position="159"/>
    </location>
</feature>
<feature type="region of interest" description="Disordered" evidence="1">
    <location>
        <begin position="552"/>
        <end position="602"/>
    </location>
</feature>
<dbReference type="OrthoDB" id="420046at2759"/>
<name>A0A8H5AWD3_9AGAR</name>
<dbReference type="Proteomes" id="UP000567179">
    <property type="component" value="Unassembled WGS sequence"/>
</dbReference>
<protein>
    <submittedName>
        <fullName evidence="2">Uncharacterized protein</fullName>
    </submittedName>
</protein>
<evidence type="ECO:0000256" key="1">
    <source>
        <dbReference type="SAM" id="MobiDB-lite"/>
    </source>
</evidence>
<feature type="compositionally biased region" description="Pro residues" evidence="1">
    <location>
        <begin position="126"/>
        <end position="157"/>
    </location>
</feature>
<accession>A0A8H5AWD3</accession>
<evidence type="ECO:0000313" key="2">
    <source>
        <dbReference type="EMBL" id="KAF5312078.1"/>
    </source>
</evidence>
<feature type="region of interest" description="Disordered" evidence="1">
    <location>
        <begin position="353"/>
        <end position="418"/>
    </location>
</feature>
<comment type="caution">
    <text evidence="2">The sequence shown here is derived from an EMBL/GenBank/DDBJ whole genome shotgun (WGS) entry which is preliminary data.</text>
</comment>
<feature type="compositionally biased region" description="Basic residues" evidence="1">
    <location>
        <begin position="49"/>
        <end position="61"/>
    </location>
</feature>
<reference evidence="2 3" key="1">
    <citation type="journal article" date="2020" name="ISME J.">
        <title>Uncovering the hidden diversity of litter-decomposition mechanisms in mushroom-forming fungi.</title>
        <authorList>
            <person name="Floudas D."/>
            <person name="Bentzer J."/>
            <person name="Ahren D."/>
            <person name="Johansson T."/>
            <person name="Persson P."/>
            <person name="Tunlid A."/>
        </authorList>
    </citation>
    <scope>NUCLEOTIDE SEQUENCE [LARGE SCALE GENOMIC DNA]</scope>
    <source>
        <strain evidence="2 3">CBS 101986</strain>
    </source>
</reference>
<feature type="compositionally biased region" description="Basic residues" evidence="1">
    <location>
        <begin position="566"/>
        <end position="583"/>
    </location>
</feature>
<feature type="region of interest" description="Disordered" evidence="1">
    <location>
        <begin position="1"/>
        <end position="74"/>
    </location>
</feature>
<feature type="compositionally biased region" description="Low complexity" evidence="1">
    <location>
        <begin position="694"/>
        <end position="746"/>
    </location>
</feature>
<feature type="region of interest" description="Disordered" evidence="1">
    <location>
        <begin position="676"/>
        <end position="798"/>
    </location>
</feature>
<sequence>MKDCSNLQLQTDIEEMPLSELSTPMTHSGQTSPISNGVEVVGELPTAPAKKKKKKKSKKSSKSSAPQTPLTDDEGRLPVLCISRNKHWRYISSYHGPWLQLPLELLDSLLTLNLDPSMYGHDARHSPPPSFRYPPPEPPRLSLPPPLPGKATPPPIDPGVFRSVRNIRRLIDEAAELSVRASSGLSAAELSAMRSNAGPSGNPWATAQALGLNPPGSNGSGGRTVPMSATRVHRLRVLAVQKLAQAYREDEIASSVMVMQGGSVFEDVAERVLRQDPNDADARYVHFFHEKIPSRQLAESTTTHVLDDLIAAYPHHLEYYRTRGIVHCFREEFPDAVKDFTYALREARAVRKANTLHSHGNKPELRPTTKQGKRRKNTASSRRNGQAPADGTSVMDNLVEDSEPEPAPSKHPSLLDDAPEPIEPQLLFLRAAAHLQHAMYLIESAVLDLEDVSKHTYDGSELRLSYLDGGKYGGVEVCNPHGPLGSWDGAKLKAYAATLGKPSLREHVTQLLKKALRDHRSFLAQFDSLENTHLAPEGDIAAQTEHAFYLSEPMRPANPPQVHPTSHAHGHGYGHKYQNHHPHSASSPPRTPPDTHPPSASHTYTTYHPLLVESHFSVLICQMMLADFPNVLTSFVRAASVVDGLEGYPIFLPPRSMAQAEFVEVLERLSGGWANGVQPHSLSAQRGKSRMSERGVSISSSVSGFGSSGSVTLSVSASGSSGSTYGSGSVPVSRAPSSSSFSSCPPYEDLSMTASGSSSSSMHHDNIPSGSSSNSLHHRQPHPPINTSASPGSSGGVWKDPAEALDCARILLAPVAKRQRQRFADAAALEKAGTGSKKPQAAINIPLHGARVDIILAWMGAVHLCELDALTLP</sequence>
<proteinExistence type="predicted"/>
<dbReference type="AlphaFoldDB" id="A0A8H5AWD3"/>
<feature type="compositionally biased region" description="Polar residues" evidence="1">
    <location>
        <begin position="20"/>
        <end position="35"/>
    </location>
</feature>